<dbReference type="RefSeq" id="WP_039194957.1">
    <property type="nucleotide sequence ID" value="NZ_JRFJ01000005.1"/>
</dbReference>
<proteinExistence type="predicted"/>
<dbReference type="STRING" id="370622.LA66_16210"/>
<dbReference type="Proteomes" id="UP000030826">
    <property type="component" value="Unassembled WGS sequence"/>
</dbReference>
<dbReference type="EMBL" id="JRFJ01000005">
    <property type="protein sequence ID" value="KHJ53495.1"/>
    <property type="molecule type" value="Genomic_DNA"/>
</dbReference>
<dbReference type="Pfam" id="PF04186">
    <property type="entry name" value="FxsA"/>
    <property type="match status" value="1"/>
</dbReference>
<feature type="transmembrane region" description="Helical" evidence="2">
    <location>
        <begin position="28"/>
        <end position="48"/>
    </location>
</feature>
<dbReference type="PANTHER" id="PTHR35335:SF1">
    <property type="entry name" value="UPF0716 PROTEIN FXSA"/>
    <property type="match status" value="1"/>
</dbReference>
<evidence type="ECO:0008006" key="5">
    <source>
        <dbReference type="Google" id="ProtNLM"/>
    </source>
</evidence>
<feature type="region of interest" description="Disordered" evidence="1">
    <location>
        <begin position="142"/>
        <end position="176"/>
    </location>
</feature>
<evidence type="ECO:0000256" key="2">
    <source>
        <dbReference type="SAM" id="Phobius"/>
    </source>
</evidence>
<evidence type="ECO:0000313" key="4">
    <source>
        <dbReference type="Proteomes" id="UP000030826"/>
    </source>
</evidence>
<sequence length="176" mass="19050">MPALLVLIAILALPMVEIGVFIAVGSQIGIGWTLALVVVSFLLGIVLFRRQGFSTLKAAQAEARAGVVPERPIVHGAMIVLGSILLMIPGFVTDIFGLLLFVPPVRDMIWNAMRSRITVRAYGPGHATYTAGTAHRVGPEVIDLPEDDFERRDSDPDSPWSDGQAADNRRLPPDRS</sequence>
<feature type="compositionally biased region" description="Basic and acidic residues" evidence="1">
    <location>
        <begin position="167"/>
        <end position="176"/>
    </location>
</feature>
<dbReference type="InterPro" id="IPR007313">
    <property type="entry name" value="FxsA"/>
</dbReference>
<protein>
    <recommendedName>
        <fullName evidence="5">Exclusion suppressor FxsA</fullName>
    </recommendedName>
</protein>
<dbReference type="PANTHER" id="PTHR35335">
    <property type="entry name" value="UPF0716 PROTEIN FXSA"/>
    <property type="match status" value="1"/>
</dbReference>
<evidence type="ECO:0000256" key="1">
    <source>
        <dbReference type="SAM" id="MobiDB-lite"/>
    </source>
</evidence>
<dbReference type="AlphaFoldDB" id="A0A0B1Q3S7"/>
<dbReference type="GO" id="GO:0016020">
    <property type="term" value="C:membrane"/>
    <property type="evidence" value="ECO:0007669"/>
    <property type="project" value="InterPro"/>
</dbReference>
<dbReference type="OrthoDB" id="9792788at2"/>
<keyword evidence="2" id="KW-0812">Transmembrane</keyword>
<reference evidence="3 4" key="1">
    <citation type="submission" date="2014-09" db="EMBL/GenBank/DDBJ databases">
        <title>Isolation and characterization of Aurantimonas altamirensis ON-56566 from clinical sample following a dog bite.</title>
        <authorList>
            <person name="Eshaghi A."/>
            <person name="Li A."/>
            <person name="Shahinas D."/>
            <person name="Bahn P."/>
            <person name="Kus J.V."/>
            <person name="Patel S.N."/>
        </authorList>
    </citation>
    <scope>NUCLEOTIDE SEQUENCE [LARGE SCALE GENOMIC DNA]</scope>
    <source>
        <strain evidence="3 4">ON-56566</strain>
    </source>
</reference>
<accession>A0A0B1Q3S7</accession>
<comment type="caution">
    <text evidence="3">The sequence shown here is derived from an EMBL/GenBank/DDBJ whole genome shotgun (WGS) entry which is preliminary data.</text>
</comment>
<gene>
    <name evidence="3" type="ORF">LA66_16210</name>
</gene>
<evidence type="ECO:0000313" key="3">
    <source>
        <dbReference type="EMBL" id="KHJ53495.1"/>
    </source>
</evidence>
<feature type="transmembrane region" description="Helical" evidence="2">
    <location>
        <begin position="79"/>
        <end position="102"/>
    </location>
</feature>
<name>A0A0B1Q3S7_9HYPH</name>
<organism evidence="3 4">
    <name type="scientific">Aureimonas altamirensis</name>
    <dbReference type="NCBI Taxonomy" id="370622"/>
    <lineage>
        <taxon>Bacteria</taxon>
        <taxon>Pseudomonadati</taxon>
        <taxon>Pseudomonadota</taxon>
        <taxon>Alphaproteobacteria</taxon>
        <taxon>Hyphomicrobiales</taxon>
        <taxon>Aurantimonadaceae</taxon>
        <taxon>Aureimonas</taxon>
    </lineage>
</organism>
<keyword evidence="2" id="KW-0472">Membrane</keyword>
<dbReference type="NCBIfam" id="NF008528">
    <property type="entry name" value="PRK11463.1-2"/>
    <property type="match status" value="1"/>
</dbReference>
<keyword evidence="2" id="KW-1133">Transmembrane helix</keyword>